<dbReference type="Proteomes" id="UP000000849">
    <property type="component" value="Chromosome"/>
</dbReference>
<dbReference type="STRING" id="446466.Cfla_3412"/>
<dbReference type="PANTHER" id="PTHR33608">
    <property type="entry name" value="BLL2464 PROTEIN"/>
    <property type="match status" value="1"/>
</dbReference>
<dbReference type="PANTHER" id="PTHR33608:SF14">
    <property type="entry name" value="POSSIBLE CONSERVED SECRETED PROTEIN"/>
    <property type="match status" value="1"/>
</dbReference>
<evidence type="ECO:0000313" key="4">
    <source>
        <dbReference type="Proteomes" id="UP000000849"/>
    </source>
</evidence>
<organism evidence="3 4">
    <name type="scientific">Cellulomonas flavigena (strain ATCC 482 / DSM 20109 / BCRC 11376 / JCM 18109 / NBRC 3775 / NCIMB 8073 / NRS 134)</name>
    <dbReference type="NCBI Taxonomy" id="446466"/>
    <lineage>
        <taxon>Bacteria</taxon>
        <taxon>Bacillati</taxon>
        <taxon>Actinomycetota</taxon>
        <taxon>Actinomycetes</taxon>
        <taxon>Micrococcales</taxon>
        <taxon>Cellulomonadaceae</taxon>
        <taxon>Cellulomonas</taxon>
    </lineage>
</organism>
<dbReference type="InterPro" id="IPR002881">
    <property type="entry name" value="DUF58"/>
</dbReference>
<dbReference type="RefSeq" id="WP_013118618.1">
    <property type="nucleotide sequence ID" value="NC_014151.1"/>
</dbReference>
<evidence type="ECO:0000313" key="3">
    <source>
        <dbReference type="EMBL" id="ADG76289.1"/>
    </source>
</evidence>
<sequence length="455" mass="48816">MSVPEPPPARPPTWRDDDAPVAAPPGPWTPVRAVTCATAVCLVLVVLGVLMARPDVAVLAAGPLVLAVRALRSRPQGAVTVALEASDADPDARGGAGNLHGTLHVAGPARWATVSTTRQGRPAADVLVRVEGERLLAVVARTVRTGPQEIATADVQGVGPDGATVADPTPAVTRTTVVLPATTPLLELPLPQRLRGLTGPHESRRPGEGGGLRDVHPWTPGDRLRRIDWRVTARRSPDLSELYVRREHAQAEAVVVLVVDSRDDVGPDPRTWRGSVAPRPQDATSLDRARQAAASLARAYLERGDRVGLDDLGVRRRPVPPGGGRRQLDRIRHALALTAPEGEPAARLRPPRLPSGALVVVFSTFLDDESAGVAARWRDAGHRVVAVDVLPRLRESGLYDRERLALRLMTLTRDDRMAELVDQGVELVTWRDEPAVALRVLARRAQRRAGAGAPR</sequence>
<dbReference type="HOGENOM" id="CLU_052321_0_0_11"/>
<feature type="compositionally biased region" description="Pro residues" evidence="1">
    <location>
        <begin position="1"/>
        <end position="11"/>
    </location>
</feature>
<keyword evidence="4" id="KW-1185">Reference proteome</keyword>
<feature type="region of interest" description="Disordered" evidence="1">
    <location>
        <begin position="268"/>
        <end position="287"/>
    </location>
</feature>
<accession>D5UCQ4</accession>
<feature type="compositionally biased region" description="Basic and acidic residues" evidence="1">
    <location>
        <begin position="201"/>
        <end position="217"/>
    </location>
</feature>
<feature type="region of interest" description="Disordered" evidence="1">
    <location>
        <begin position="1"/>
        <end position="23"/>
    </location>
</feature>
<dbReference type="Pfam" id="PF01882">
    <property type="entry name" value="DUF58"/>
    <property type="match status" value="1"/>
</dbReference>
<protein>
    <recommendedName>
        <fullName evidence="2">DUF58 domain-containing protein</fullName>
    </recommendedName>
</protein>
<dbReference type="EMBL" id="CP001964">
    <property type="protein sequence ID" value="ADG76289.1"/>
    <property type="molecule type" value="Genomic_DNA"/>
</dbReference>
<evidence type="ECO:0000259" key="2">
    <source>
        <dbReference type="Pfam" id="PF01882"/>
    </source>
</evidence>
<gene>
    <name evidence="3" type="ordered locus">Cfla_3412</name>
</gene>
<dbReference type="KEGG" id="cfl:Cfla_3412"/>
<feature type="region of interest" description="Disordered" evidence="1">
    <location>
        <begin position="194"/>
        <end position="217"/>
    </location>
</feature>
<evidence type="ECO:0000256" key="1">
    <source>
        <dbReference type="SAM" id="MobiDB-lite"/>
    </source>
</evidence>
<proteinExistence type="predicted"/>
<reference evidence="3 4" key="1">
    <citation type="journal article" date="2010" name="Stand. Genomic Sci.">
        <title>Complete genome sequence of Cellulomonas flavigena type strain (134).</title>
        <authorList>
            <person name="Abt B."/>
            <person name="Foster B."/>
            <person name="Lapidus A."/>
            <person name="Clum A."/>
            <person name="Sun H."/>
            <person name="Pukall R."/>
            <person name="Lucas S."/>
            <person name="Glavina Del Rio T."/>
            <person name="Nolan M."/>
            <person name="Tice H."/>
            <person name="Cheng J.F."/>
            <person name="Pitluck S."/>
            <person name="Liolios K."/>
            <person name="Ivanova N."/>
            <person name="Mavromatis K."/>
            <person name="Ovchinnikova G."/>
            <person name="Pati A."/>
            <person name="Goodwin L."/>
            <person name="Chen A."/>
            <person name="Palaniappan K."/>
            <person name="Land M."/>
            <person name="Hauser L."/>
            <person name="Chang Y.J."/>
            <person name="Jeffries C.D."/>
            <person name="Rohde M."/>
            <person name="Goker M."/>
            <person name="Woyke T."/>
            <person name="Bristow J."/>
            <person name="Eisen J.A."/>
            <person name="Markowitz V."/>
            <person name="Hugenholtz P."/>
            <person name="Kyrpides N.C."/>
            <person name="Klenk H.P."/>
        </authorList>
    </citation>
    <scope>NUCLEOTIDE SEQUENCE [LARGE SCALE GENOMIC DNA]</scope>
    <source>
        <strain evidence="4">ATCC 482 / DSM 20109 / BCRC 11376 / JCM 18109 / NBRC 3775 / NCIMB 8073 / NRS 134</strain>
    </source>
</reference>
<name>D5UCQ4_CELFN</name>
<feature type="domain" description="DUF58" evidence="2">
    <location>
        <begin position="215"/>
        <end position="391"/>
    </location>
</feature>
<dbReference type="eggNOG" id="COG1721">
    <property type="taxonomic scope" value="Bacteria"/>
</dbReference>
<dbReference type="AlphaFoldDB" id="D5UCQ4"/>